<accession>A0A3B7MFU0</accession>
<dbReference type="PANTHER" id="PTHR33678:SF2">
    <property type="match status" value="1"/>
</dbReference>
<sequence length="186" mass="21810">MKVIDKDKKGETHRGYYWVYQNSLKKIAFFDYQEGRGREGPMVILEIFKGYLQTDGYAAYDIFDKRPGITLIHCMAHACRMFHEELDNDYDRASYALNDIPKLYTIERISRESRLNYEEPKVVRTAKAAPILKGMWLWMQQQYVHVLPKSAIGKALAYSLERWHKLSLYTTDSFCPLLVIICLKAI</sequence>
<organism evidence="2 3">
    <name type="scientific">Paraflavitalea soli</name>
    <dbReference type="NCBI Taxonomy" id="2315862"/>
    <lineage>
        <taxon>Bacteria</taxon>
        <taxon>Pseudomonadati</taxon>
        <taxon>Bacteroidota</taxon>
        <taxon>Chitinophagia</taxon>
        <taxon>Chitinophagales</taxon>
        <taxon>Chitinophagaceae</taxon>
        <taxon>Paraflavitalea</taxon>
    </lineage>
</organism>
<dbReference type="InterPro" id="IPR004291">
    <property type="entry name" value="Transposase_IS66_central"/>
</dbReference>
<keyword evidence="3" id="KW-1185">Reference proteome</keyword>
<dbReference type="InterPro" id="IPR052344">
    <property type="entry name" value="Transposase-related"/>
</dbReference>
<dbReference type="KEGG" id="pseg:D3H65_04065"/>
<dbReference type="Pfam" id="PF03050">
    <property type="entry name" value="DDE_Tnp_IS66"/>
    <property type="match status" value="1"/>
</dbReference>
<evidence type="ECO:0000313" key="2">
    <source>
        <dbReference type="EMBL" id="AXY73198.1"/>
    </source>
</evidence>
<reference evidence="2 3" key="1">
    <citation type="submission" date="2018-09" db="EMBL/GenBank/DDBJ databases">
        <title>Genome sequencing of strain 6GH32-13.</title>
        <authorList>
            <person name="Weon H.-Y."/>
            <person name="Heo J."/>
            <person name="Kwon S.-W."/>
        </authorList>
    </citation>
    <scope>NUCLEOTIDE SEQUENCE [LARGE SCALE GENOMIC DNA]</scope>
    <source>
        <strain evidence="2 3">5GH32-13</strain>
    </source>
</reference>
<name>A0A3B7MFU0_9BACT</name>
<evidence type="ECO:0000313" key="3">
    <source>
        <dbReference type="Proteomes" id="UP000263900"/>
    </source>
</evidence>
<dbReference type="RefSeq" id="WP_119049036.1">
    <property type="nucleotide sequence ID" value="NZ_CP032157.1"/>
</dbReference>
<dbReference type="OrthoDB" id="9760067at2"/>
<protein>
    <recommendedName>
        <fullName evidence="1">Transposase IS66 central domain-containing protein</fullName>
    </recommendedName>
</protein>
<feature type="domain" description="Transposase IS66 central" evidence="1">
    <location>
        <begin position="1"/>
        <end position="176"/>
    </location>
</feature>
<dbReference type="EMBL" id="CP032157">
    <property type="protein sequence ID" value="AXY73198.1"/>
    <property type="molecule type" value="Genomic_DNA"/>
</dbReference>
<proteinExistence type="predicted"/>
<gene>
    <name evidence="2" type="ORF">D3H65_04065</name>
</gene>
<dbReference type="Proteomes" id="UP000263900">
    <property type="component" value="Chromosome"/>
</dbReference>
<evidence type="ECO:0000259" key="1">
    <source>
        <dbReference type="Pfam" id="PF03050"/>
    </source>
</evidence>
<dbReference type="AlphaFoldDB" id="A0A3B7MFU0"/>
<dbReference type="PANTHER" id="PTHR33678">
    <property type="entry name" value="BLL1576 PROTEIN"/>
    <property type="match status" value="1"/>
</dbReference>